<organism evidence="13 14">
    <name type="scientific">Acorus calamus</name>
    <name type="common">Sweet flag</name>
    <dbReference type="NCBI Taxonomy" id="4465"/>
    <lineage>
        <taxon>Eukaryota</taxon>
        <taxon>Viridiplantae</taxon>
        <taxon>Streptophyta</taxon>
        <taxon>Embryophyta</taxon>
        <taxon>Tracheophyta</taxon>
        <taxon>Spermatophyta</taxon>
        <taxon>Magnoliopsida</taxon>
        <taxon>Liliopsida</taxon>
        <taxon>Acoraceae</taxon>
        <taxon>Acorus</taxon>
    </lineage>
</organism>
<gene>
    <name evidence="13" type="primary">MSH3</name>
    <name evidence="13" type="ORF">QJS10_CPA09g01628</name>
</gene>
<dbReference type="GO" id="GO:0006312">
    <property type="term" value="P:mitotic recombination"/>
    <property type="evidence" value="ECO:0007669"/>
    <property type="project" value="TreeGrafter"/>
</dbReference>
<evidence type="ECO:0000256" key="9">
    <source>
        <dbReference type="ARBA" id="ARBA00023242"/>
    </source>
</evidence>
<dbReference type="SMART" id="SM00534">
    <property type="entry name" value="MUTSac"/>
    <property type="match status" value="1"/>
</dbReference>
<keyword evidence="4" id="KW-0547">Nucleotide-binding</keyword>
<dbReference type="SMART" id="SM00533">
    <property type="entry name" value="MUTSd"/>
    <property type="match status" value="1"/>
</dbReference>
<evidence type="ECO:0000256" key="7">
    <source>
        <dbReference type="ARBA" id="ARBA00023125"/>
    </source>
</evidence>
<dbReference type="FunFam" id="1.10.1420.10:FF:000004">
    <property type="entry name" value="DNA mismatch repair protein Msh3"/>
    <property type="match status" value="1"/>
</dbReference>
<evidence type="ECO:0000256" key="1">
    <source>
        <dbReference type="ARBA" id="ARBA00004123"/>
    </source>
</evidence>
<dbReference type="GO" id="GO:0005524">
    <property type="term" value="F:ATP binding"/>
    <property type="evidence" value="ECO:0007669"/>
    <property type="project" value="UniProtKB-KW"/>
</dbReference>
<dbReference type="InterPro" id="IPR007696">
    <property type="entry name" value="DNA_mismatch_repair_MutS_core"/>
</dbReference>
<dbReference type="Gene3D" id="3.40.50.300">
    <property type="entry name" value="P-loop containing nucleotide triphosphate hydrolases"/>
    <property type="match status" value="1"/>
</dbReference>
<keyword evidence="8" id="KW-0234">DNA repair</keyword>
<reference evidence="13" key="2">
    <citation type="submission" date="2023-06" db="EMBL/GenBank/DDBJ databases">
        <authorList>
            <person name="Ma L."/>
            <person name="Liu K.-W."/>
            <person name="Li Z."/>
            <person name="Hsiao Y.-Y."/>
            <person name="Qi Y."/>
            <person name="Fu T."/>
            <person name="Tang G."/>
            <person name="Zhang D."/>
            <person name="Sun W.-H."/>
            <person name="Liu D.-K."/>
            <person name="Li Y."/>
            <person name="Chen G.-Z."/>
            <person name="Liu X.-D."/>
            <person name="Liao X.-Y."/>
            <person name="Jiang Y.-T."/>
            <person name="Yu X."/>
            <person name="Hao Y."/>
            <person name="Huang J."/>
            <person name="Zhao X.-W."/>
            <person name="Ke S."/>
            <person name="Chen Y.-Y."/>
            <person name="Wu W.-L."/>
            <person name="Hsu J.-L."/>
            <person name="Lin Y.-F."/>
            <person name="Huang M.-D."/>
            <person name="Li C.-Y."/>
            <person name="Huang L."/>
            <person name="Wang Z.-W."/>
            <person name="Zhao X."/>
            <person name="Zhong W.-Y."/>
            <person name="Peng D.-H."/>
            <person name="Ahmad S."/>
            <person name="Lan S."/>
            <person name="Zhang J.-S."/>
            <person name="Tsai W.-C."/>
            <person name="Van De Peer Y."/>
            <person name="Liu Z.-J."/>
        </authorList>
    </citation>
    <scope>NUCLEOTIDE SEQUENCE</scope>
    <source>
        <strain evidence="13">CP</strain>
        <tissue evidence="13">Leaves</tissue>
    </source>
</reference>
<evidence type="ECO:0000256" key="11">
    <source>
        <dbReference type="ARBA" id="ARBA00073774"/>
    </source>
</evidence>
<comment type="caution">
    <text evidence="13">The sequence shown here is derived from an EMBL/GenBank/DDBJ whole genome shotgun (WGS) entry which is preliminary data.</text>
</comment>
<dbReference type="InterPro" id="IPR036678">
    <property type="entry name" value="MutS_con_dom_sf"/>
</dbReference>
<reference evidence="13" key="1">
    <citation type="journal article" date="2023" name="Nat. Commun.">
        <title>Diploid and tetraploid genomes of Acorus and the evolution of monocots.</title>
        <authorList>
            <person name="Ma L."/>
            <person name="Liu K.W."/>
            <person name="Li Z."/>
            <person name="Hsiao Y.Y."/>
            <person name="Qi Y."/>
            <person name="Fu T."/>
            <person name="Tang G.D."/>
            <person name="Zhang D."/>
            <person name="Sun W.H."/>
            <person name="Liu D.K."/>
            <person name="Li Y."/>
            <person name="Chen G.Z."/>
            <person name="Liu X.D."/>
            <person name="Liao X.Y."/>
            <person name="Jiang Y.T."/>
            <person name="Yu X."/>
            <person name="Hao Y."/>
            <person name="Huang J."/>
            <person name="Zhao X.W."/>
            <person name="Ke S."/>
            <person name="Chen Y.Y."/>
            <person name="Wu W.L."/>
            <person name="Hsu J.L."/>
            <person name="Lin Y.F."/>
            <person name="Huang M.D."/>
            <person name="Li C.Y."/>
            <person name="Huang L."/>
            <person name="Wang Z.W."/>
            <person name="Zhao X."/>
            <person name="Zhong W.Y."/>
            <person name="Peng D.H."/>
            <person name="Ahmad S."/>
            <person name="Lan S."/>
            <person name="Zhang J.S."/>
            <person name="Tsai W.C."/>
            <person name="Van de Peer Y."/>
            <person name="Liu Z.J."/>
        </authorList>
    </citation>
    <scope>NUCLEOTIDE SEQUENCE</scope>
    <source>
        <strain evidence="13">CP</strain>
    </source>
</reference>
<dbReference type="SUPFAM" id="SSF48334">
    <property type="entry name" value="DNA repair protein MutS, domain III"/>
    <property type="match status" value="1"/>
</dbReference>
<keyword evidence="5" id="KW-0227">DNA damage</keyword>
<evidence type="ECO:0000259" key="12">
    <source>
        <dbReference type="PROSITE" id="PS00486"/>
    </source>
</evidence>
<dbReference type="Pfam" id="PF00488">
    <property type="entry name" value="MutS_V"/>
    <property type="match status" value="1"/>
</dbReference>
<evidence type="ECO:0000256" key="6">
    <source>
        <dbReference type="ARBA" id="ARBA00022840"/>
    </source>
</evidence>
<keyword evidence="7" id="KW-0238">DNA-binding</keyword>
<evidence type="ECO:0000256" key="3">
    <source>
        <dbReference type="ARBA" id="ARBA00022151"/>
    </source>
</evidence>
<dbReference type="InterPro" id="IPR000432">
    <property type="entry name" value="DNA_mismatch_repair_MutS_C"/>
</dbReference>
<dbReference type="PANTHER" id="PTHR11361">
    <property type="entry name" value="DNA MISMATCH REPAIR PROTEIN MUTS FAMILY MEMBER"/>
    <property type="match status" value="1"/>
</dbReference>
<dbReference type="Proteomes" id="UP001180020">
    <property type="component" value="Unassembled WGS sequence"/>
</dbReference>
<evidence type="ECO:0000313" key="14">
    <source>
        <dbReference type="Proteomes" id="UP001180020"/>
    </source>
</evidence>
<dbReference type="SUPFAM" id="SSF52540">
    <property type="entry name" value="P-loop containing nucleoside triphosphate hydrolases"/>
    <property type="match status" value="1"/>
</dbReference>
<dbReference type="FunFam" id="3.30.420.110:FF:000010">
    <property type="entry name" value="DNA mismatch repair protein"/>
    <property type="match status" value="1"/>
</dbReference>
<dbReference type="InterPro" id="IPR017261">
    <property type="entry name" value="DNA_mismatch_repair_MutS/MSH"/>
</dbReference>
<dbReference type="GO" id="GO:0140664">
    <property type="term" value="F:ATP-dependent DNA damage sensor activity"/>
    <property type="evidence" value="ECO:0007669"/>
    <property type="project" value="InterPro"/>
</dbReference>
<dbReference type="GO" id="GO:0030983">
    <property type="term" value="F:mismatched DNA binding"/>
    <property type="evidence" value="ECO:0007669"/>
    <property type="project" value="InterPro"/>
</dbReference>
<dbReference type="GO" id="GO:0006298">
    <property type="term" value="P:mismatch repair"/>
    <property type="evidence" value="ECO:0007669"/>
    <property type="project" value="InterPro"/>
</dbReference>
<dbReference type="PANTHER" id="PTHR11361:SF122">
    <property type="entry name" value="DNA MISMATCH REPAIR PROTEIN MSH3"/>
    <property type="match status" value="1"/>
</dbReference>
<keyword evidence="6" id="KW-0067">ATP-binding</keyword>
<sequence length="817" mass="90146">MRLGLEAVMTSLSPAELLLGEPLSSQTKKLLLGYAGPTSNVRVERISRDCFRDGGALAELMSLYEDGNTSGQQDDYIVIAKEERGQLGVKGIMAMPELAVQALALTIRHLKQFGLDRILNLGTSFRPFSSNIELTLSANTLRQLEVLRNSSDGSVNGSLLQMMNHTCTAFGSRLLKHWVTHPLCERNSICARLDAVSELAESMGIYKASQGIIELDEEAFCGNVVPPQISNILLQVLIALGRAPDVQRGITRIFHRTATASEFVAVIDVILVAGKQLQQLHLQDDENNAKKQGKTVKSTLLRRLILTASSSSFVAHAMKLLSALDKDAAIRGDLQNLFIVSSGQFSEVFRCHIAVQVAKEKLDLLISQYWKQLGMRNLEFTRVSGSTHLIELPSNVRVPSNWVKVSSTKKAIRYHPPEVLTALDGLMLAKEELVVACQATWNDFLTGFGEYYAEFQAVVQALAALDCLHSLATLSRNPNYVCPDFLDDDVPGQIQICSGRHPVLELILGDNFVPNDTKLHTDGEFCQIITGPNMGGKSCYIRQVALIAIMAQVGSFVPALSAKLHVVDGIYTRMGASDSIQQGSSTFYEELSETCHILQKCSSHSLVIIDELGRGTSTHDGVAIAYATLHYLLEQKRCMALFVTHYPEMMNIQEKFPGCIGAYHVSYMTTQKSSMSDLAVDPMENNDVTFLYKVVEGASDRSFGINVACLAQLPYSCITRAAVRAAKLEAELSARVKSRIAGKSSIRPFAQPEEDMTHGNHCNLMINRKDNLEEFDRPYARLFHHLQSAFSNSDPMKIMGYLKEAKELAMKMLEVSE</sequence>
<comment type="subcellular location">
    <subcellularLocation>
        <location evidence="1">Nucleus</location>
    </subcellularLocation>
</comment>
<evidence type="ECO:0000256" key="5">
    <source>
        <dbReference type="ARBA" id="ARBA00022763"/>
    </source>
</evidence>
<dbReference type="Gene3D" id="3.30.420.110">
    <property type="entry name" value="MutS, connector domain"/>
    <property type="match status" value="1"/>
</dbReference>
<keyword evidence="9" id="KW-0539">Nucleus</keyword>
<protein>
    <recommendedName>
        <fullName evidence="3 11">DNA mismatch repair protein MSH3</fullName>
    </recommendedName>
    <alternativeName>
        <fullName evidence="3 11">DNA mismatch repair protein MSH3</fullName>
    </alternativeName>
    <alternativeName>
        <fullName evidence="10">MutS protein homolog 3</fullName>
    </alternativeName>
</protein>
<dbReference type="FunFam" id="3.40.50.300:FF:002130">
    <property type="entry name" value="DNA mismatch repair protein MSH3"/>
    <property type="match status" value="1"/>
</dbReference>
<proteinExistence type="inferred from homology"/>
<accession>A0AAV9E9L7</accession>
<dbReference type="PIRSF" id="PIRSF037677">
    <property type="entry name" value="DNA_mis_repair_Msh6"/>
    <property type="match status" value="1"/>
</dbReference>
<dbReference type="InterPro" id="IPR027417">
    <property type="entry name" value="P-loop_NTPase"/>
</dbReference>
<dbReference type="Gene3D" id="1.10.1420.10">
    <property type="match status" value="2"/>
</dbReference>
<dbReference type="GO" id="GO:0005634">
    <property type="term" value="C:nucleus"/>
    <property type="evidence" value="ECO:0007669"/>
    <property type="project" value="UniProtKB-SubCell"/>
</dbReference>
<dbReference type="Pfam" id="PF05192">
    <property type="entry name" value="MutS_III"/>
    <property type="match status" value="1"/>
</dbReference>
<name>A0AAV9E9L7_ACOCL</name>
<dbReference type="InterPro" id="IPR036187">
    <property type="entry name" value="DNA_mismatch_repair_MutS_sf"/>
</dbReference>
<feature type="domain" description="DNA mismatch repair proteins mutS family" evidence="12">
    <location>
        <begin position="605"/>
        <end position="621"/>
    </location>
</feature>
<keyword evidence="14" id="KW-1185">Reference proteome</keyword>
<dbReference type="AlphaFoldDB" id="A0AAV9E9L7"/>
<dbReference type="PROSITE" id="PS00486">
    <property type="entry name" value="DNA_MISMATCH_REPAIR_2"/>
    <property type="match status" value="1"/>
</dbReference>
<dbReference type="InterPro" id="IPR045076">
    <property type="entry name" value="MutS"/>
</dbReference>
<evidence type="ECO:0000256" key="2">
    <source>
        <dbReference type="ARBA" id="ARBA00007094"/>
    </source>
</evidence>
<evidence type="ECO:0000313" key="13">
    <source>
        <dbReference type="EMBL" id="KAK1309023.1"/>
    </source>
</evidence>
<dbReference type="EMBL" id="JAUJYO010000009">
    <property type="protein sequence ID" value="KAK1309023.1"/>
    <property type="molecule type" value="Genomic_DNA"/>
</dbReference>
<evidence type="ECO:0000256" key="10">
    <source>
        <dbReference type="ARBA" id="ARBA00029792"/>
    </source>
</evidence>
<evidence type="ECO:0000256" key="4">
    <source>
        <dbReference type="ARBA" id="ARBA00022741"/>
    </source>
</evidence>
<evidence type="ECO:0000256" key="8">
    <source>
        <dbReference type="ARBA" id="ARBA00023204"/>
    </source>
</evidence>
<comment type="similarity">
    <text evidence="2">Belongs to the DNA mismatch repair MutS family. MSH3 subfamily.</text>
</comment>